<evidence type="ECO:0000313" key="2">
    <source>
        <dbReference type="EMBL" id="NOV52394.1"/>
    </source>
</evidence>
<keyword evidence="1" id="KW-1133">Transmembrane helix</keyword>
<keyword evidence="1" id="KW-0472">Membrane</keyword>
<keyword evidence="1" id="KW-0812">Transmembrane</keyword>
<dbReference type="EMBL" id="GIDH01000451">
    <property type="protein sequence ID" value="NOV52394.1"/>
    <property type="molecule type" value="Transcribed_RNA"/>
</dbReference>
<evidence type="ECO:0000256" key="1">
    <source>
        <dbReference type="SAM" id="Phobius"/>
    </source>
</evidence>
<organism evidence="2">
    <name type="scientific">Amblyomma tuberculatum</name>
    <dbReference type="NCBI Taxonomy" id="48802"/>
    <lineage>
        <taxon>Eukaryota</taxon>
        <taxon>Metazoa</taxon>
        <taxon>Ecdysozoa</taxon>
        <taxon>Arthropoda</taxon>
        <taxon>Chelicerata</taxon>
        <taxon>Arachnida</taxon>
        <taxon>Acari</taxon>
        <taxon>Parasitiformes</taxon>
        <taxon>Ixodida</taxon>
        <taxon>Ixodoidea</taxon>
        <taxon>Ixodidae</taxon>
        <taxon>Amblyomminae</taxon>
        <taxon>Amblyomma</taxon>
    </lineage>
</organism>
<protein>
    <submittedName>
        <fullName evidence="2">Uncharacterized protein</fullName>
    </submittedName>
</protein>
<accession>A0A6M2E1X3</accession>
<reference evidence="2" key="1">
    <citation type="submission" date="2019-12" db="EMBL/GenBank/DDBJ databases">
        <title>The sialotranscriptome of the gopher-tortoise tick, Amblyomma tuberculatum.</title>
        <authorList>
            <person name="Karim S."/>
            <person name="Andersen J."/>
            <person name="Kumar D."/>
            <person name="Adamson S."/>
            <person name="Ennen J."/>
            <person name="Qualis C.P."/>
            <person name="Ribeiro J.M.C."/>
        </authorList>
    </citation>
    <scope>NUCLEOTIDE SEQUENCE</scope>
    <source>
        <strain evidence="2">Removed</strain>
        <tissue evidence="2">Salivary glands</tissue>
    </source>
</reference>
<sequence length="109" mass="12225">MNTKQSAAHQRCRPTLLILPMSAGLLSSCSTAHIWKMRADIIGAWPEAMCSLTLLISLFFLLAQTHTRAVVVPCNPKMFVGLSKRTSSTFLFQLALSPHFWSFSHLKDY</sequence>
<proteinExistence type="predicted"/>
<feature type="transmembrane region" description="Helical" evidence="1">
    <location>
        <begin position="41"/>
        <end position="63"/>
    </location>
</feature>
<name>A0A6M2E1X3_9ACAR</name>
<dbReference type="PROSITE" id="PS51257">
    <property type="entry name" value="PROKAR_LIPOPROTEIN"/>
    <property type="match status" value="1"/>
</dbReference>
<dbReference type="AlphaFoldDB" id="A0A6M2E1X3"/>